<feature type="domain" description="Acyl-coenzyme A oxidase N-terminal" evidence="14">
    <location>
        <begin position="36"/>
        <end position="150"/>
    </location>
</feature>
<comment type="cofactor">
    <cofactor evidence="1">
        <name>FAD</name>
        <dbReference type="ChEBI" id="CHEBI:57692"/>
    </cofactor>
</comment>
<dbReference type="Gene3D" id="1.20.140.10">
    <property type="entry name" value="Butyryl-CoA Dehydrogenase, subunit A, domain 3"/>
    <property type="match status" value="2"/>
</dbReference>
<dbReference type="PIRSF" id="PIRSF000168">
    <property type="entry name" value="Acyl-CoA_oxidase"/>
    <property type="match status" value="1"/>
</dbReference>
<dbReference type="SUPFAM" id="SSF47203">
    <property type="entry name" value="Acyl-CoA dehydrogenase C-terminal domain-like"/>
    <property type="match status" value="2"/>
</dbReference>
<evidence type="ECO:0000256" key="6">
    <source>
        <dbReference type="ARBA" id="ARBA00022832"/>
    </source>
</evidence>
<evidence type="ECO:0000256" key="5">
    <source>
        <dbReference type="ARBA" id="ARBA00022827"/>
    </source>
</evidence>
<proteinExistence type="inferred from homology"/>
<keyword evidence="6" id="KW-0276">Fatty acid metabolism</keyword>
<evidence type="ECO:0000313" key="17">
    <source>
        <dbReference type="Proteomes" id="UP001642464"/>
    </source>
</evidence>
<dbReference type="InterPro" id="IPR009100">
    <property type="entry name" value="AcylCoA_DH/oxidase_NM_dom_sf"/>
</dbReference>
<evidence type="ECO:0000256" key="3">
    <source>
        <dbReference type="ARBA" id="ARBA00006288"/>
    </source>
</evidence>
<dbReference type="InterPro" id="IPR036250">
    <property type="entry name" value="AcylCo_DH-like_C"/>
</dbReference>
<dbReference type="InterPro" id="IPR037069">
    <property type="entry name" value="AcylCoA_DH/ox_N_sf"/>
</dbReference>
<protein>
    <recommendedName>
        <fullName evidence="10">Acyl-coenzyme A oxidase</fullName>
    </recommendedName>
</protein>
<dbReference type="Gene3D" id="1.10.540.10">
    <property type="entry name" value="Acyl-CoA dehydrogenase/oxidase, N-terminal domain"/>
    <property type="match status" value="1"/>
</dbReference>
<keyword evidence="4 10" id="KW-0285">Flavoprotein</keyword>
<keyword evidence="8" id="KW-0443">Lipid metabolism</keyword>
<dbReference type="Pfam" id="PF02770">
    <property type="entry name" value="Acyl-CoA_dh_M"/>
    <property type="match status" value="1"/>
</dbReference>
<dbReference type="InterPro" id="IPR046373">
    <property type="entry name" value="Acyl-CoA_Oxase/DH_mid-dom_sf"/>
</dbReference>
<dbReference type="SUPFAM" id="SSF56645">
    <property type="entry name" value="Acyl-CoA dehydrogenase NM domain-like"/>
    <property type="match status" value="1"/>
</dbReference>
<comment type="similarity">
    <text evidence="3 10">Belongs to the acyl-CoA oxidase family.</text>
</comment>
<evidence type="ECO:0000259" key="14">
    <source>
        <dbReference type="Pfam" id="PF14749"/>
    </source>
</evidence>
<name>A0ABP0SP87_9DINO</name>
<sequence>MASELPEDLKPSNEESWSSGGTADILPRERALASFDVDKMSAALYGGADGVKRRRFILMPAASMVYPEKYEWTREEMMMHSIEDFIAIHKDFVEEGYRPERDEVGWMSEMATQTGPMMPHMGLFISTVMGQGSPQQVMAWLPRALNFQIIGCYSQTELSHGSNIRGLRTTATYDAETEEFVLSTPTLGSMKWWNSDIGCVATHAAVYAQLVIHGKEYGLHVFMVQVRDENHMPLPGVEVGDVGPKLGDQAIDTGYLRLKDVRVPREHLFAKRQHVEPDGTYVRHVKSKDPKAEQLAKRASYLTMMQARSGMASIAGGKLSIACTIAIRYSAVRHQGFSDAQEGQTFKAAENPVIDYQVQRYRLFKHLAIAYCMRASGNWMTSAISELSQAANATDDGDLDAKTQDLVNAMPEIHACSAGLKGYCCKIAFDSMEDLRKCCGGHGYLANSGIGLLAADFVWQVSAEGDWVVLLLQTGRYLMKARKDAMQGKPLVGLTACLEPLRRPDFVPASRRPREPSSVQAVMDPAYLLALFEFRTLATIVKVGDRLDACINKGLAFDKAWNQCAVSIKAAAEIHIQYFMLRNFLDVIRRETDENCVEVLQQLFCLFGLQNIVEGQGWAGILSADLVSLAESGIEQLLESIRPNAVALVDAFDIPDRVLNSTLGRKDGNVYEALYDAARNSSLNKKPVFEGYERVLRPHLDLDFLKLRGGVCDELNSKL</sequence>
<dbReference type="Gene3D" id="2.40.110.10">
    <property type="entry name" value="Butyryl-CoA Dehydrogenase, subunit A, domain 2"/>
    <property type="match status" value="1"/>
</dbReference>
<evidence type="ECO:0000256" key="2">
    <source>
        <dbReference type="ARBA" id="ARBA00004275"/>
    </source>
</evidence>
<keyword evidence="5 10" id="KW-0274">FAD</keyword>
<evidence type="ECO:0000256" key="9">
    <source>
        <dbReference type="ARBA" id="ARBA00023140"/>
    </source>
</evidence>
<comment type="caution">
    <text evidence="16">The sequence shown here is derived from an EMBL/GenBank/DDBJ whole genome shotgun (WGS) entry which is preliminary data.</text>
</comment>
<comment type="subcellular location">
    <subcellularLocation>
        <location evidence="2">Peroxisome</location>
    </subcellularLocation>
</comment>
<evidence type="ECO:0000256" key="10">
    <source>
        <dbReference type="PIRNR" id="PIRNR000168"/>
    </source>
</evidence>
<feature type="domain" description="Acyl-CoA oxidase/dehydrogenase middle" evidence="13">
    <location>
        <begin position="152"/>
        <end position="261"/>
    </location>
</feature>
<evidence type="ECO:0000259" key="12">
    <source>
        <dbReference type="Pfam" id="PF01756"/>
    </source>
</evidence>
<dbReference type="PANTHER" id="PTHR10909:SF250">
    <property type="entry name" value="PEROXISOMAL ACYL-COENZYME A OXIDASE 1"/>
    <property type="match status" value="1"/>
</dbReference>
<feature type="domain" description="Acyl-CoA oxidase C-alpha1" evidence="15">
    <location>
        <begin position="301"/>
        <end position="479"/>
    </location>
</feature>
<dbReference type="Pfam" id="PF14749">
    <property type="entry name" value="Acyl-CoA_ox_N"/>
    <property type="match status" value="1"/>
</dbReference>
<dbReference type="PANTHER" id="PTHR10909">
    <property type="entry name" value="ELECTRON TRANSPORT OXIDOREDUCTASE"/>
    <property type="match status" value="1"/>
</dbReference>
<organism evidence="16 17">
    <name type="scientific">Durusdinium trenchii</name>
    <dbReference type="NCBI Taxonomy" id="1381693"/>
    <lineage>
        <taxon>Eukaryota</taxon>
        <taxon>Sar</taxon>
        <taxon>Alveolata</taxon>
        <taxon>Dinophyceae</taxon>
        <taxon>Suessiales</taxon>
        <taxon>Symbiodiniaceae</taxon>
        <taxon>Durusdinium</taxon>
    </lineage>
</organism>
<dbReference type="Pfam" id="PF01756">
    <property type="entry name" value="ACOX"/>
    <property type="match status" value="1"/>
</dbReference>
<feature type="domain" description="Acyl-CoA oxidase C-terminal" evidence="12">
    <location>
        <begin position="524"/>
        <end position="700"/>
    </location>
</feature>
<keyword evidence="9" id="KW-0576">Peroxisome</keyword>
<dbReference type="Proteomes" id="UP001642464">
    <property type="component" value="Unassembled WGS sequence"/>
</dbReference>
<dbReference type="EMBL" id="CAXAMM010044330">
    <property type="protein sequence ID" value="CAK9114223.1"/>
    <property type="molecule type" value="Genomic_DNA"/>
</dbReference>
<dbReference type="InterPro" id="IPR055060">
    <property type="entry name" value="ACOX_C_alpha1"/>
</dbReference>
<reference evidence="16 17" key="1">
    <citation type="submission" date="2024-02" db="EMBL/GenBank/DDBJ databases">
        <authorList>
            <person name="Chen Y."/>
            <person name="Shah S."/>
            <person name="Dougan E. K."/>
            <person name="Thang M."/>
            <person name="Chan C."/>
        </authorList>
    </citation>
    <scope>NUCLEOTIDE SEQUENCE [LARGE SCALE GENOMIC DNA]</scope>
</reference>
<evidence type="ECO:0000256" key="11">
    <source>
        <dbReference type="SAM" id="MobiDB-lite"/>
    </source>
</evidence>
<keyword evidence="7" id="KW-0560">Oxidoreductase</keyword>
<evidence type="ECO:0000256" key="8">
    <source>
        <dbReference type="ARBA" id="ARBA00023098"/>
    </source>
</evidence>
<evidence type="ECO:0000259" key="15">
    <source>
        <dbReference type="Pfam" id="PF22924"/>
    </source>
</evidence>
<keyword evidence="17" id="KW-1185">Reference proteome</keyword>
<evidence type="ECO:0000313" key="16">
    <source>
        <dbReference type="EMBL" id="CAK9114223.1"/>
    </source>
</evidence>
<dbReference type="InterPro" id="IPR012258">
    <property type="entry name" value="Acyl-CoA_oxidase"/>
</dbReference>
<feature type="region of interest" description="Disordered" evidence="11">
    <location>
        <begin position="1"/>
        <end position="23"/>
    </location>
</feature>
<evidence type="ECO:0000256" key="4">
    <source>
        <dbReference type="ARBA" id="ARBA00022630"/>
    </source>
</evidence>
<dbReference type="InterPro" id="IPR029320">
    <property type="entry name" value="Acyl-CoA_ox_N"/>
</dbReference>
<dbReference type="InterPro" id="IPR006091">
    <property type="entry name" value="Acyl-CoA_Oxase/DH_mid-dom"/>
</dbReference>
<evidence type="ECO:0000256" key="1">
    <source>
        <dbReference type="ARBA" id="ARBA00001974"/>
    </source>
</evidence>
<evidence type="ECO:0000256" key="7">
    <source>
        <dbReference type="ARBA" id="ARBA00023002"/>
    </source>
</evidence>
<dbReference type="InterPro" id="IPR002655">
    <property type="entry name" value="Acyl-CoA_oxidase_C"/>
</dbReference>
<evidence type="ECO:0000259" key="13">
    <source>
        <dbReference type="Pfam" id="PF02770"/>
    </source>
</evidence>
<dbReference type="Pfam" id="PF22924">
    <property type="entry name" value="ACOX_C_alpha1"/>
    <property type="match status" value="1"/>
</dbReference>
<gene>
    <name evidence="16" type="ORF">SCF082_LOCUS52919</name>
</gene>
<accession>A0ABP0SP87</accession>